<protein>
    <submittedName>
        <fullName evidence="3">Uncharacterized protein</fullName>
    </submittedName>
</protein>
<name>A0A1I7Z5J7_9BILA</name>
<reference evidence="3" key="1">
    <citation type="submission" date="2016-11" db="UniProtKB">
        <authorList>
            <consortium name="WormBaseParasite"/>
        </authorList>
    </citation>
    <scope>IDENTIFICATION</scope>
</reference>
<keyword evidence="2" id="KW-1185">Reference proteome</keyword>
<sequence length="181" mass="20418">MAVLPMSHQSTRRFPGMVAQSRYQSRERPFGWVATSIPRVKLAITGADLSTTRRRRRQPIIRGRSGRQGRLQKFWRQSRGSADKAELKERRDFFGASQHRGANEGIAVANQLIESLQRLFGADTIANMQTKRSYQHLEGSHLGCSCATGWEGPEKEESSNSDLFCSCDGSFCDVLKRISLR</sequence>
<evidence type="ECO:0000313" key="2">
    <source>
        <dbReference type="Proteomes" id="UP000095287"/>
    </source>
</evidence>
<dbReference type="WBParaSite" id="L893_g23065.t1">
    <property type="protein sequence ID" value="L893_g23065.t1"/>
    <property type="gene ID" value="L893_g23065"/>
</dbReference>
<evidence type="ECO:0000313" key="3">
    <source>
        <dbReference type="WBParaSite" id="L893_g23065.t1"/>
    </source>
</evidence>
<organism evidence="2 3">
    <name type="scientific">Steinernema glaseri</name>
    <dbReference type="NCBI Taxonomy" id="37863"/>
    <lineage>
        <taxon>Eukaryota</taxon>
        <taxon>Metazoa</taxon>
        <taxon>Ecdysozoa</taxon>
        <taxon>Nematoda</taxon>
        <taxon>Chromadorea</taxon>
        <taxon>Rhabditida</taxon>
        <taxon>Tylenchina</taxon>
        <taxon>Panagrolaimomorpha</taxon>
        <taxon>Strongyloidoidea</taxon>
        <taxon>Steinernematidae</taxon>
        <taxon>Steinernema</taxon>
    </lineage>
</organism>
<proteinExistence type="predicted"/>
<feature type="compositionally biased region" description="Basic residues" evidence="1">
    <location>
        <begin position="52"/>
        <end position="67"/>
    </location>
</feature>
<feature type="region of interest" description="Disordered" evidence="1">
    <location>
        <begin position="51"/>
        <end position="70"/>
    </location>
</feature>
<evidence type="ECO:0000256" key="1">
    <source>
        <dbReference type="SAM" id="MobiDB-lite"/>
    </source>
</evidence>
<dbReference type="Proteomes" id="UP000095287">
    <property type="component" value="Unplaced"/>
</dbReference>
<accession>A0A1I7Z5J7</accession>
<dbReference type="AlphaFoldDB" id="A0A1I7Z5J7"/>